<accession>A0A024LPI9</accession>
<evidence type="ECO:0000313" key="3">
    <source>
        <dbReference type="EMBL" id="CDP79555.1"/>
    </source>
</evidence>
<name>A0A024LPI9_9HYPH</name>
<dbReference type="Pfam" id="PF14698">
    <property type="entry name" value="ASL_C2"/>
    <property type="match status" value="1"/>
</dbReference>
<evidence type="ECO:0000313" key="2">
    <source>
        <dbReference type="EMBL" id="CDP79315.1"/>
    </source>
</evidence>
<dbReference type="InterPro" id="IPR008948">
    <property type="entry name" value="L-Aspartase-like"/>
</dbReference>
<dbReference type="EMBL" id="HG977194">
    <property type="protein sequence ID" value="CDP79555.1"/>
    <property type="molecule type" value="Genomic_DNA"/>
</dbReference>
<dbReference type="Gene3D" id="1.20.200.10">
    <property type="entry name" value="Fumarase/aspartase (Central domain)"/>
    <property type="match status" value="1"/>
</dbReference>
<dbReference type="InterPro" id="IPR029419">
    <property type="entry name" value="Arg_succ_lyase_C"/>
</dbReference>
<dbReference type="Gene3D" id="1.10.40.30">
    <property type="entry name" value="Fumarase/aspartase (C-terminal domain)"/>
    <property type="match status" value="1"/>
</dbReference>
<keyword evidence="2" id="KW-0456">Lyase</keyword>
<proteinExistence type="predicted"/>
<reference evidence="2" key="1">
    <citation type="submission" date="2013-11" db="EMBL/GenBank/DDBJ databases">
        <authorList>
            <person name="GENOMES U."/>
        </authorList>
    </citation>
    <scope>NUCLEOTIDE SEQUENCE</scope>
    <source>
        <strain evidence="2">MVT06</strain>
    </source>
</reference>
<evidence type="ECO:0000259" key="1">
    <source>
        <dbReference type="Pfam" id="PF14698"/>
    </source>
</evidence>
<dbReference type="SUPFAM" id="SSF48557">
    <property type="entry name" value="L-aspartase-like"/>
    <property type="match status" value="1"/>
</dbReference>
<reference evidence="2" key="2">
    <citation type="submission" date="2014-05" db="EMBL/GenBank/DDBJ databases">
        <title>Genome sequencing of Bartonella spp. isolated from human blood.</title>
        <authorList>
            <person name="Raoult D."/>
        </authorList>
    </citation>
    <scope>NUCLEOTIDE SEQUENCE</scope>
    <source>
        <strain evidence="2">MVT06</strain>
    </source>
</reference>
<sequence>MTGIIGNLEVNKTLIKQAADSGYAVATDLVDWLVRKLGLFFREAHHITGHISGIGRKKEMPS</sequence>
<gene>
    <name evidence="2" type="primary">argH_3</name>
    <name evidence="3" type="synonym">argH_4</name>
    <name evidence="2" type="ORF">BN1046_00207</name>
    <name evidence="3" type="ORF">BN1046_00450</name>
</gene>
<feature type="domain" description="Argininosuccinate lyase C-terminal" evidence="1">
    <location>
        <begin position="23"/>
        <end position="52"/>
    </location>
</feature>
<organism evidence="2">
    <name type="scientific">Bartonella schoenbuchensis</name>
    <dbReference type="NCBI Taxonomy" id="165694"/>
    <lineage>
        <taxon>Bacteria</taxon>
        <taxon>Pseudomonadati</taxon>
        <taxon>Pseudomonadota</taxon>
        <taxon>Alphaproteobacteria</taxon>
        <taxon>Hyphomicrobiales</taxon>
        <taxon>Bartonellaceae</taxon>
        <taxon>Bartonella</taxon>
    </lineage>
</organism>
<dbReference type="EMBL" id="HG977193">
    <property type="protein sequence ID" value="CDP79315.1"/>
    <property type="molecule type" value="Genomic_DNA"/>
</dbReference>
<dbReference type="AlphaFoldDB" id="A0A024LPI9"/>
<dbReference type="GO" id="GO:0016829">
    <property type="term" value="F:lyase activity"/>
    <property type="evidence" value="ECO:0007669"/>
    <property type="project" value="UniProtKB-KW"/>
</dbReference>
<protein>
    <submittedName>
        <fullName evidence="2">Argininosuccinate lyase</fullName>
    </submittedName>
</protein>